<dbReference type="PANTHER" id="PTHR43792:SF1">
    <property type="entry name" value="N-ACETYLTRANSFERASE DOMAIN-CONTAINING PROTEIN"/>
    <property type="match status" value="1"/>
</dbReference>
<sequence>MIIETERMVLRPWNDSDAESLFEYASDPRIGPSAGWPVHESVEYSLESIRKYLSDDYTFAITLKGIDKAIGCVNLKFGEDLKSFADENDTEIGCWIGAPFWGQSLVPEAINALLAVAFNELKKDNVWYGYFIENDKSKRVQEKLGFKFSHIENNAYAKLLDKHIEEAFSKISREDWLNR</sequence>
<name>A0A1E8GR77_9LACT</name>
<comment type="caution">
    <text evidence="2">The sequence shown here is derived from an EMBL/GenBank/DDBJ whole genome shotgun (WGS) entry which is preliminary data.</text>
</comment>
<dbReference type="Pfam" id="PF13302">
    <property type="entry name" value="Acetyltransf_3"/>
    <property type="match status" value="1"/>
</dbReference>
<dbReference type="InterPro" id="IPR016181">
    <property type="entry name" value="Acyl_CoA_acyltransferase"/>
</dbReference>
<dbReference type="AlphaFoldDB" id="A0A1E8GR77"/>
<proteinExistence type="predicted"/>
<gene>
    <name evidence="2" type="ORF">BG261_09245</name>
</gene>
<protein>
    <recommendedName>
        <fullName evidence="1">N-acetyltransferase domain-containing protein</fullName>
    </recommendedName>
</protein>
<feature type="domain" description="N-acetyltransferase" evidence="1">
    <location>
        <begin position="8"/>
        <end position="165"/>
    </location>
</feature>
<dbReference type="EMBL" id="MKIR01000003">
    <property type="protein sequence ID" value="OFI50143.1"/>
    <property type="molecule type" value="Genomic_DNA"/>
</dbReference>
<dbReference type="InterPro" id="IPR051531">
    <property type="entry name" value="N-acetyltransferase"/>
</dbReference>
<keyword evidence="3" id="KW-1185">Reference proteome</keyword>
<accession>A0A1E8GR77</accession>
<evidence type="ECO:0000313" key="2">
    <source>
        <dbReference type="EMBL" id="OFI50143.1"/>
    </source>
</evidence>
<dbReference type="Proteomes" id="UP000178622">
    <property type="component" value="Unassembled WGS sequence"/>
</dbReference>
<dbReference type="InterPro" id="IPR000182">
    <property type="entry name" value="GNAT_dom"/>
</dbReference>
<dbReference type="PROSITE" id="PS51186">
    <property type="entry name" value="GNAT"/>
    <property type="match status" value="1"/>
</dbReference>
<evidence type="ECO:0000313" key="3">
    <source>
        <dbReference type="Proteomes" id="UP000178622"/>
    </source>
</evidence>
<reference evidence="3" key="1">
    <citation type="submission" date="2016-09" db="EMBL/GenBank/DDBJ databases">
        <title>Draft genome sequence of a novel species of the family Streptococcaceae isolated from flowers.</title>
        <authorList>
            <person name="Chuah L.-O."/>
            <person name="Yap K.-P."/>
            <person name="Thong K.L."/>
            <person name="Liong M.T."/>
            <person name="Ahmad R."/>
            <person name="Rusul G."/>
        </authorList>
    </citation>
    <scope>NUCLEOTIDE SEQUENCE [LARGE SCALE GENOMIC DNA]</scope>
    <source>
        <strain evidence="3">DF1</strain>
    </source>
</reference>
<dbReference type="RefSeq" id="WP_070791513.1">
    <property type="nucleotide sequence ID" value="NZ_MKIR01000003.1"/>
</dbReference>
<dbReference type="GO" id="GO:0016747">
    <property type="term" value="F:acyltransferase activity, transferring groups other than amino-acyl groups"/>
    <property type="evidence" value="ECO:0007669"/>
    <property type="project" value="InterPro"/>
</dbReference>
<dbReference type="SUPFAM" id="SSF55729">
    <property type="entry name" value="Acyl-CoA N-acyltransferases (Nat)"/>
    <property type="match status" value="1"/>
</dbReference>
<dbReference type="OrthoDB" id="9798081at2"/>
<evidence type="ECO:0000259" key="1">
    <source>
        <dbReference type="PROSITE" id="PS51186"/>
    </source>
</evidence>
<organism evidence="2 3">
    <name type="scientific">Floricoccus tropicus</name>
    <dbReference type="NCBI Taxonomy" id="1859473"/>
    <lineage>
        <taxon>Bacteria</taxon>
        <taxon>Bacillati</taxon>
        <taxon>Bacillota</taxon>
        <taxon>Bacilli</taxon>
        <taxon>Lactobacillales</taxon>
        <taxon>Streptococcaceae</taxon>
        <taxon>Floricoccus</taxon>
    </lineage>
</organism>
<dbReference type="STRING" id="1859473.BG261_09245"/>
<dbReference type="PANTHER" id="PTHR43792">
    <property type="entry name" value="GNAT FAMILY, PUTATIVE (AFU_ORTHOLOGUE AFUA_3G00765)-RELATED-RELATED"/>
    <property type="match status" value="1"/>
</dbReference>
<dbReference type="Gene3D" id="3.40.630.30">
    <property type="match status" value="1"/>
</dbReference>